<keyword evidence="2" id="KW-1185">Reference proteome</keyword>
<evidence type="ECO:0000313" key="1">
    <source>
        <dbReference type="EMBL" id="SDE25628.1"/>
    </source>
</evidence>
<dbReference type="STRING" id="416944.SAMN05421548_13915"/>
<dbReference type="AlphaFoldDB" id="A0A1G7BEW3"/>
<organism evidence="1 2">
    <name type="scientific">Paraburkholderia lycopersici</name>
    <dbReference type="NCBI Taxonomy" id="416944"/>
    <lineage>
        <taxon>Bacteria</taxon>
        <taxon>Pseudomonadati</taxon>
        <taxon>Pseudomonadota</taxon>
        <taxon>Betaproteobacteria</taxon>
        <taxon>Burkholderiales</taxon>
        <taxon>Burkholderiaceae</taxon>
        <taxon>Paraburkholderia</taxon>
    </lineage>
</organism>
<accession>A0A1G7BEW3</accession>
<evidence type="ECO:0000313" key="2">
    <source>
        <dbReference type="Proteomes" id="UP000198908"/>
    </source>
</evidence>
<gene>
    <name evidence="1" type="ORF">SAMN05421548_13915</name>
</gene>
<sequence>MDCIEVTLRYDYASHPLVPLLPLLDFAVPQSLASKATVEIDPVSLL</sequence>
<name>A0A1G7BEW3_9BURK</name>
<proteinExistence type="predicted"/>
<dbReference type="EMBL" id="FMYQ01000039">
    <property type="protein sequence ID" value="SDE25628.1"/>
    <property type="molecule type" value="Genomic_DNA"/>
</dbReference>
<dbReference type="Proteomes" id="UP000198908">
    <property type="component" value="Unassembled WGS sequence"/>
</dbReference>
<reference evidence="2" key="1">
    <citation type="submission" date="2016-09" db="EMBL/GenBank/DDBJ databases">
        <authorList>
            <person name="Varghese N."/>
            <person name="Submissions S."/>
        </authorList>
    </citation>
    <scope>NUCLEOTIDE SEQUENCE [LARGE SCALE GENOMIC DNA]</scope>
    <source>
        <strain evidence="2">TNe-862</strain>
    </source>
</reference>
<protein>
    <submittedName>
        <fullName evidence="1">Uncharacterized protein</fullName>
    </submittedName>
</protein>